<comment type="cofactor">
    <cofactor evidence="1">
        <name>Mg(2+)</name>
        <dbReference type="ChEBI" id="CHEBI:18420"/>
    </cofactor>
    <text evidence="1">Binds 2 magnesium ions per subunit.</text>
</comment>
<dbReference type="KEGG" id="hco:LOKO_02172"/>
<dbReference type="Proteomes" id="UP000063387">
    <property type="component" value="Chromosome"/>
</dbReference>
<dbReference type="PANTHER" id="PTHR16222">
    <property type="entry name" value="ADP-RIBOSYLGLYCOHYDROLASE"/>
    <property type="match status" value="1"/>
</dbReference>
<protein>
    <submittedName>
        <fullName evidence="2">ADP-ribosyl-[dinitrogen reductase] glycohydrolase</fullName>
        <ecNumber evidence="2">3.2.2.24</ecNumber>
    </submittedName>
</protein>
<feature type="binding site" evidence="1">
    <location>
        <position position="267"/>
    </location>
    <ligand>
        <name>Mg(2+)</name>
        <dbReference type="ChEBI" id="CHEBI:18420"/>
        <label>1</label>
    </ligand>
</feature>
<evidence type="ECO:0000313" key="2">
    <source>
        <dbReference type="EMBL" id="AMD01235.1"/>
    </source>
</evidence>
<dbReference type="InterPro" id="IPR050792">
    <property type="entry name" value="ADP-ribosylglycohydrolase"/>
</dbReference>
<keyword evidence="1" id="KW-0460">Magnesium</keyword>
<feature type="binding site" evidence="1">
    <location>
        <position position="68"/>
    </location>
    <ligand>
        <name>Mg(2+)</name>
        <dbReference type="ChEBI" id="CHEBI:18420"/>
        <label>1</label>
    </ligand>
</feature>
<keyword evidence="1" id="KW-0479">Metal-binding</keyword>
<feature type="binding site" evidence="1">
    <location>
        <position position="67"/>
    </location>
    <ligand>
        <name>Mg(2+)</name>
        <dbReference type="ChEBI" id="CHEBI:18420"/>
        <label>1</label>
    </ligand>
</feature>
<dbReference type="AlphaFoldDB" id="A0A0X8HET7"/>
<dbReference type="GO" id="GO:0047407">
    <property type="term" value="F:ADP-ribosyl-[dinitrogen reductase] hydrolase activity"/>
    <property type="evidence" value="ECO:0007669"/>
    <property type="project" value="UniProtKB-EC"/>
</dbReference>
<dbReference type="InterPro" id="IPR005502">
    <property type="entry name" value="Ribosyl_crysJ1"/>
</dbReference>
<gene>
    <name evidence="2" type="primary">draG</name>
    <name evidence="2" type="ORF">LOKO_02172</name>
</gene>
<sequence>MPSITPRSSMSIPVSDFQERYRGALLGLAVGDAFGTTLEFCTRDQPPLHTEMLGGGAFGVAPGEWTDDTAMALCLAESLIACQGFEPHDQMKRYVRWWQQGEMSCQGRCIDIGNATLASLMRYQARPETPYAGSEHAYHSGNGGIMRLAPAVMVAGSLEQAVSLAVHSSCTTHASPDCLDAAALMGSVLWRLLQGERLHDVLAEPLRQNYQGAAIHRIVEGCFKEMPRLAVSSSGYVINTLEAAFWCCWQAGSLEEALILAANLGDDADTVAAVTGQLAGAAFGASGIPDRWLECLAWRADIQTKADQLLELSGYVEVTLTL</sequence>
<dbReference type="PATRIC" id="fig|507626.3.peg.2163"/>
<keyword evidence="3" id="KW-1185">Reference proteome</keyword>
<dbReference type="Pfam" id="PF03747">
    <property type="entry name" value="ADP_ribosyl_GH"/>
    <property type="match status" value="1"/>
</dbReference>
<dbReference type="GO" id="GO:0046872">
    <property type="term" value="F:metal ion binding"/>
    <property type="evidence" value="ECO:0007669"/>
    <property type="project" value="UniProtKB-KW"/>
</dbReference>
<dbReference type="EMBL" id="CP014226">
    <property type="protein sequence ID" value="AMD01235.1"/>
    <property type="molecule type" value="Genomic_DNA"/>
</dbReference>
<feature type="binding site" evidence="1">
    <location>
        <position position="66"/>
    </location>
    <ligand>
        <name>Mg(2+)</name>
        <dbReference type="ChEBI" id="CHEBI:18420"/>
        <label>1</label>
    </ligand>
</feature>
<dbReference type="PANTHER" id="PTHR16222:SF12">
    <property type="entry name" value="ADP-RIBOSYLGLYCOHYDROLASE-RELATED"/>
    <property type="match status" value="1"/>
</dbReference>
<feature type="binding site" evidence="1">
    <location>
        <position position="269"/>
    </location>
    <ligand>
        <name>Mg(2+)</name>
        <dbReference type="ChEBI" id="CHEBI:18420"/>
        <label>1</label>
    </ligand>
</feature>
<reference evidence="2 3" key="1">
    <citation type="journal article" date="2016" name="Genome Announc.">
        <title>Draft Genome Sequence of 'Halomonas chromatireducens' Strain AGD 8-3, a Haloalkaliphilic Chromate- and Selenite-Reducing Gammaproteobacterium.</title>
        <authorList>
            <person name="Sharko F.S."/>
            <person name="Shapovalova A.A."/>
            <person name="Tsygankova S.V."/>
            <person name="Komova A.V."/>
            <person name="Boulygina E.S."/>
            <person name="Teslyuk A.B."/>
            <person name="Gotovtsev P.M."/>
            <person name="Namsaraev Z.B."/>
            <person name="Khijniak T.V."/>
            <person name="Nedoluzhko A.V."/>
            <person name="Vasilov R.G."/>
        </authorList>
    </citation>
    <scope>NUCLEOTIDE SEQUENCE [LARGE SCALE GENOMIC DNA]</scope>
    <source>
        <strain evidence="2 3">AGD 8-3</strain>
    </source>
</reference>
<dbReference type="Gene3D" id="1.10.4080.10">
    <property type="entry name" value="ADP-ribosylation/Crystallin J1"/>
    <property type="match status" value="1"/>
</dbReference>
<organism evidence="2 3">
    <name type="scientific">Halomonas chromatireducens</name>
    <dbReference type="NCBI Taxonomy" id="507626"/>
    <lineage>
        <taxon>Bacteria</taxon>
        <taxon>Pseudomonadati</taxon>
        <taxon>Pseudomonadota</taxon>
        <taxon>Gammaproteobacteria</taxon>
        <taxon>Oceanospirillales</taxon>
        <taxon>Halomonadaceae</taxon>
        <taxon>Halomonas</taxon>
    </lineage>
</organism>
<evidence type="ECO:0000256" key="1">
    <source>
        <dbReference type="PIRSR" id="PIRSR605502-1"/>
    </source>
</evidence>
<name>A0A0X8HET7_9GAMM</name>
<dbReference type="STRING" id="507626.LOKO_02172"/>
<keyword evidence="2" id="KW-0378">Hydrolase</keyword>
<accession>A0A0X8HET7</accession>
<proteinExistence type="predicted"/>
<keyword evidence="2" id="KW-0326">Glycosidase</keyword>
<evidence type="ECO:0000313" key="3">
    <source>
        <dbReference type="Proteomes" id="UP000063387"/>
    </source>
</evidence>
<dbReference type="SUPFAM" id="SSF101478">
    <property type="entry name" value="ADP-ribosylglycohydrolase"/>
    <property type="match status" value="1"/>
</dbReference>
<dbReference type="InterPro" id="IPR036705">
    <property type="entry name" value="Ribosyl_crysJ1_sf"/>
</dbReference>
<feature type="binding site" evidence="1">
    <location>
        <position position="270"/>
    </location>
    <ligand>
        <name>Mg(2+)</name>
        <dbReference type="ChEBI" id="CHEBI:18420"/>
        <label>1</label>
    </ligand>
</feature>
<reference evidence="2 3" key="2">
    <citation type="submission" date="2016-02" db="EMBL/GenBank/DDBJ databases">
        <authorList>
            <person name="Wen L."/>
            <person name="He K."/>
            <person name="Yang H."/>
        </authorList>
    </citation>
    <scope>NUCLEOTIDE SEQUENCE [LARGE SCALE GENOMIC DNA]</scope>
    <source>
        <strain evidence="2 3">AGD 8-3</strain>
    </source>
</reference>
<dbReference type="EC" id="3.2.2.24" evidence="2"/>